<feature type="region of interest" description="Disordered" evidence="1">
    <location>
        <begin position="813"/>
        <end position="834"/>
    </location>
</feature>
<protein>
    <submittedName>
        <fullName evidence="2">Uncharacterized protein</fullName>
    </submittedName>
</protein>
<sequence>MEKGDAAAAGCQRHPAAEDEPRALGARAHLDTAAALLGARPEEVVGQMAEGTSVSQRWSGFCPSLWADLVFRLASLVVTAWLPATTRTTGFLKFCLPELHSSEATPEPATVARRVPRTAHKAGGQPLPDPIATTKWGVNWMDDHMTATTGRRQSAYSGPRGAEGQQEVTGLGRAGQDKGWTWGDSPRASLCVGILILPSCASSFTRGPLVSWPPAHLNLHDSRSFPDTRKQEGSARRLIPLMQHFPAISRFGPRAARNQPQAAELSSTGGCLEWCLVRRNASGFEVRCLDRVLGASWEPGPGCPSQTLQGFPGPAACSPALNIRQCVDSGGQQDIRPGQQRRAERGLWQGSTMPGAFPTDGPGSTSWAPRSHLWCLLCCVCMPAPTPAPSLWLWGSQGLPQLGPLPGTPSSLPGPSPQPFTPALLPGPSWPRDLLRGRALALQLGHVAYKCQCRVQEKGHCLGRPCAGHGLEGGRCLSKPQRPLASRSPSVKQGREEGSRETEAPGELLKGCLVGHSWELLKPGCGPTSQHCHSGAPSQGRALSTCRAWPSVGPACFPPLTPDAPPRLPASATPSVHQARRPAQGPAGLHRTHRPPRAARRRNRWIRNWEERLGVFPLPWDCLSSFTVTTHRGSARHLESCPQGPRTLPHWTPGTHVPRKLPSAPLPFSPVHPSHRHHTMWPQLHVIQMHPSPSPSLTFPAVNWGDFDQFGGEGRPAAGWDLQHSGKSVYVTLKPIPLHHSTLTFLSGSDQACKLPGNSCPRCVGGEPGVGNQLALTCRLFAPMGEVAASFKCLPVDLNSRCLSYPLLPERSEHRCQGPGSAQETQSVRTPGGSLQSSLLLPHFVVGQVEAPKLAVNLRLRQTHWRCLCCPSTLNRTQPLEGRTEDGAGRGWKGDENGPRSPGQPAEQSGPEEVPQHVARGLCPGQLLWVQEARRPAPGSSSLYQALPSRLRVSWPLGQGSEQVAPRPGVERVQGPGGAEGGRTPPHLTEQWHGERVGSAESHLHPTESGSLGLSPLACRQAGGKAECVPILTALPPVEERRAVGDLPPSAHEQLLIGAACSISAPGLNEVTQPLESWWPRGPAARLHAWGRLGKLGRDSQGWPPTRNGKICQDVGLQAGQEGWTLLVCPLWSVAALQGERLGPFRRSQKPAPHCLRAPRPGGSAAADPGRALGSGCGAARTTQVSWQQEYPEVAPEHFSQSCLGLLPQSQSPKDTARTPGTRPETPNLLFPSELTLGALTMCHVRCVCDTI</sequence>
<dbReference type="EMBL" id="JWIN03000012">
    <property type="protein sequence ID" value="KAB1270572.1"/>
    <property type="molecule type" value="Genomic_DNA"/>
</dbReference>
<organism evidence="2 3">
    <name type="scientific">Camelus dromedarius</name>
    <name type="common">Dromedary</name>
    <name type="synonym">Arabian camel</name>
    <dbReference type="NCBI Taxonomy" id="9838"/>
    <lineage>
        <taxon>Eukaryota</taxon>
        <taxon>Metazoa</taxon>
        <taxon>Chordata</taxon>
        <taxon>Craniata</taxon>
        <taxon>Vertebrata</taxon>
        <taxon>Euteleostomi</taxon>
        <taxon>Mammalia</taxon>
        <taxon>Eutheria</taxon>
        <taxon>Laurasiatheria</taxon>
        <taxon>Artiodactyla</taxon>
        <taxon>Tylopoda</taxon>
        <taxon>Camelidae</taxon>
        <taxon>Camelus</taxon>
    </lineage>
</organism>
<feature type="region of interest" description="Disordered" evidence="1">
    <location>
        <begin position="569"/>
        <end position="599"/>
    </location>
</feature>
<evidence type="ECO:0000313" key="2">
    <source>
        <dbReference type="EMBL" id="KAB1270572.1"/>
    </source>
</evidence>
<feature type="region of interest" description="Disordered" evidence="1">
    <location>
        <begin position="1"/>
        <end position="23"/>
    </location>
</feature>
<feature type="compositionally biased region" description="Polar residues" evidence="1">
    <location>
        <begin position="1205"/>
        <end position="1214"/>
    </location>
</feature>
<evidence type="ECO:0000256" key="1">
    <source>
        <dbReference type="SAM" id="MobiDB-lite"/>
    </source>
</evidence>
<reference evidence="2 3" key="1">
    <citation type="journal article" date="2019" name="Mol. Ecol. Resour.">
        <title>Improving Illumina assemblies with Hi-C and long reads: an example with the North African dromedary.</title>
        <authorList>
            <person name="Elbers J.P."/>
            <person name="Rogers M.F."/>
            <person name="Perelman P.L."/>
            <person name="Proskuryakova A.A."/>
            <person name="Serdyukova N.A."/>
            <person name="Johnson W.E."/>
            <person name="Horin P."/>
            <person name="Corander J."/>
            <person name="Murphy D."/>
            <person name="Burger P.A."/>
        </authorList>
    </citation>
    <scope>NUCLEOTIDE SEQUENCE [LARGE SCALE GENOMIC DNA]</scope>
    <source>
        <strain evidence="2">Drom800</strain>
        <tissue evidence="2">Blood</tissue>
    </source>
</reference>
<feature type="region of interest" description="Disordered" evidence="1">
    <location>
        <begin position="404"/>
        <end position="427"/>
    </location>
</feature>
<gene>
    <name evidence="2" type="ORF">Cadr_000017604</name>
</gene>
<dbReference type="Proteomes" id="UP000299084">
    <property type="component" value="Unassembled WGS sequence"/>
</dbReference>
<feature type="region of interest" description="Disordered" evidence="1">
    <location>
        <begin position="959"/>
        <end position="990"/>
    </location>
</feature>
<feature type="region of interest" description="Disordered" evidence="1">
    <location>
        <begin position="1205"/>
        <end position="1229"/>
    </location>
</feature>
<accession>A0A5N4DHE3</accession>
<feature type="compositionally biased region" description="Basic residues" evidence="1">
    <location>
        <begin position="590"/>
        <end position="599"/>
    </location>
</feature>
<comment type="caution">
    <text evidence="2">The sequence shown here is derived from an EMBL/GenBank/DDBJ whole genome shotgun (WGS) entry which is preliminary data.</text>
</comment>
<proteinExistence type="predicted"/>
<name>A0A5N4DHE3_CAMDR</name>
<evidence type="ECO:0000313" key="3">
    <source>
        <dbReference type="Proteomes" id="UP000299084"/>
    </source>
</evidence>
<feature type="region of interest" description="Disordered" evidence="1">
    <location>
        <begin position="878"/>
        <end position="915"/>
    </location>
</feature>
<keyword evidence="3" id="KW-1185">Reference proteome</keyword>
<feature type="compositionally biased region" description="Basic and acidic residues" evidence="1">
    <location>
        <begin position="493"/>
        <end position="503"/>
    </location>
</feature>
<feature type="compositionally biased region" description="Basic and acidic residues" evidence="1">
    <location>
        <begin position="882"/>
        <end position="898"/>
    </location>
</feature>
<dbReference type="AlphaFoldDB" id="A0A5N4DHE3"/>
<feature type="compositionally biased region" description="Polar residues" evidence="1">
    <location>
        <begin position="820"/>
        <end position="829"/>
    </location>
</feature>
<feature type="region of interest" description="Disordered" evidence="1">
    <location>
        <begin position="477"/>
        <end position="504"/>
    </location>
</feature>
<feature type="region of interest" description="Disordered" evidence="1">
    <location>
        <begin position="1148"/>
        <end position="1175"/>
    </location>
</feature>